<dbReference type="EMBL" id="LDPZ01000053">
    <property type="protein sequence ID" value="KTQ85778.1"/>
    <property type="molecule type" value="Genomic_DNA"/>
</dbReference>
<dbReference type="InterPro" id="IPR036457">
    <property type="entry name" value="PPM-type-like_dom_sf"/>
</dbReference>
<reference evidence="9 10" key="1">
    <citation type="journal article" date="2016" name="Front. Microbiol.">
        <title>Genomic Resource of Rice Seed Associated Bacteria.</title>
        <authorList>
            <person name="Midha S."/>
            <person name="Bansal K."/>
            <person name="Sharma S."/>
            <person name="Kumar N."/>
            <person name="Patil P.P."/>
            <person name="Chaudhry V."/>
            <person name="Patil P.B."/>
        </authorList>
    </citation>
    <scope>NUCLEOTIDE SEQUENCE [LARGE SCALE GENOMIC DNA]</scope>
    <source>
        <strain evidence="9 10">NS226</strain>
    </source>
</reference>
<accession>A0A175R4W2</accession>
<dbReference type="SUPFAM" id="SSF81606">
    <property type="entry name" value="PP2C-like"/>
    <property type="match status" value="1"/>
</dbReference>
<proteinExistence type="predicted"/>
<name>A0A175R4W2_9HYPH</name>
<dbReference type="PANTHER" id="PTHR43156">
    <property type="entry name" value="STAGE II SPORULATION PROTEIN E-RELATED"/>
    <property type="match status" value="1"/>
</dbReference>
<protein>
    <recommendedName>
        <fullName evidence="8">HAMP domain-containing protein</fullName>
    </recommendedName>
</protein>
<evidence type="ECO:0000256" key="3">
    <source>
        <dbReference type="ARBA" id="ARBA00022692"/>
    </source>
</evidence>
<comment type="subcellular location">
    <subcellularLocation>
        <location evidence="1">Cell membrane</location>
        <topology evidence="1">Multi-pass membrane protein</topology>
    </subcellularLocation>
</comment>
<keyword evidence="6 7" id="KW-0472">Membrane</keyword>
<dbReference type="Gene3D" id="6.10.340.10">
    <property type="match status" value="1"/>
</dbReference>
<dbReference type="InterPro" id="IPR004010">
    <property type="entry name" value="Double_Cache_2"/>
</dbReference>
<evidence type="ECO:0000259" key="8">
    <source>
        <dbReference type="PROSITE" id="PS50885"/>
    </source>
</evidence>
<evidence type="ECO:0000256" key="2">
    <source>
        <dbReference type="ARBA" id="ARBA00022475"/>
    </source>
</evidence>
<dbReference type="Pfam" id="PF07228">
    <property type="entry name" value="SpoIIE"/>
    <property type="match status" value="1"/>
</dbReference>
<evidence type="ECO:0000256" key="5">
    <source>
        <dbReference type="ARBA" id="ARBA00022989"/>
    </source>
</evidence>
<dbReference type="Gene3D" id="3.30.450.20">
    <property type="entry name" value="PAS domain"/>
    <property type="match status" value="1"/>
</dbReference>
<dbReference type="Proteomes" id="UP000078272">
    <property type="component" value="Unassembled WGS sequence"/>
</dbReference>
<evidence type="ECO:0000313" key="10">
    <source>
        <dbReference type="Proteomes" id="UP000078272"/>
    </source>
</evidence>
<organism evidence="9 10">
    <name type="scientific">Aureimonas ureilytica</name>
    <dbReference type="NCBI Taxonomy" id="401562"/>
    <lineage>
        <taxon>Bacteria</taxon>
        <taxon>Pseudomonadati</taxon>
        <taxon>Pseudomonadota</taxon>
        <taxon>Alphaproteobacteria</taxon>
        <taxon>Hyphomicrobiales</taxon>
        <taxon>Aurantimonadaceae</taxon>
        <taxon>Aureimonas</taxon>
    </lineage>
</organism>
<keyword evidence="3 7" id="KW-0812">Transmembrane</keyword>
<evidence type="ECO:0000256" key="7">
    <source>
        <dbReference type="SAM" id="Phobius"/>
    </source>
</evidence>
<feature type="domain" description="HAMP" evidence="8">
    <location>
        <begin position="351"/>
        <end position="410"/>
    </location>
</feature>
<dbReference type="Gene3D" id="3.60.40.10">
    <property type="entry name" value="PPM-type phosphatase domain"/>
    <property type="match status" value="1"/>
</dbReference>
<evidence type="ECO:0000256" key="1">
    <source>
        <dbReference type="ARBA" id="ARBA00004651"/>
    </source>
</evidence>
<dbReference type="AlphaFoldDB" id="A0A175R4W2"/>
<dbReference type="InterPro" id="IPR052016">
    <property type="entry name" value="Bact_Sigma-Reg"/>
</dbReference>
<evidence type="ECO:0000256" key="6">
    <source>
        <dbReference type="ARBA" id="ARBA00023136"/>
    </source>
</evidence>
<feature type="transmembrane region" description="Helical" evidence="7">
    <location>
        <begin position="12"/>
        <end position="30"/>
    </location>
</feature>
<dbReference type="GO" id="GO:0005886">
    <property type="term" value="C:plasma membrane"/>
    <property type="evidence" value="ECO:0007669"/>
    <property type="project" value="UniProtKB-SubCell"/>
</dbReference>
<dbReference type="SMART" id="SM01049">
    <property type="entry name" value="Cache_2"/>
    <property type="match status" value="1"/>
</dbReference>
<dbReference type="PROSITE" id="PS50885">
    <property type="entry name" value="HAMP"/>
    <property type="match status" value="1"/>
</dbReference>
<dbReference type="Pfam" id="PF00672">
    <property type="entry name" value="HAMP"/>
    <property type="match status" value="1"/>
</dbReference>
<evidence type="ECO:0000256" key="4">
    <source>
        <dbReference type="ARBA" id="ARBA00022801"/>
    </source>
</evidence>
<dbReference type="SUPFAM" id="SSF158472">
    <property type="entry name" value="HAMP domain-like"/>
    <property type="match status" value="1"/>
</dbReference>
<sequence>MRCVNSLRVKIFVGVIAILALMAGGIMAYSQRAVRSAMVDAEQRSVENVLQMAELAIRSQYLQLLSDKVGTIQDRKAAFRQFGQTVRSTLDTLAAQAQRAGTSDEAARANALDWLAGLSPVAGEYSFVFDRAGRAVVYPDAAMVGQDLSSFRDIRGRSVTQTAWSDSELYGSSFLTYAWKAMKGEATEPKYGLFVPFPRWGWMIGIVGDVADLQRETDVRRAELVERLRSSLGSLQMAGNGFVFVFDGSGRPVVAPKGGEDGWMAPAVLSELKAMASDGDAPSRLAPLPSAGPEQGAEAQVFRLKALDWYVAAIVSSAALAKPAQDLILSQGLVFAGGSLLAAVLAWFLAQRISRPLVALTHRARALPQTDFTQAPPEALAKRRPEGRDEIGRLASAFHFMEDSLYRNVQTVMRVTQERERIEGELNVARDIQLGLLPKIFPAFPDRSEIDIHAALVSAKEVGGDLYDFYFIDDRHLCFTIGDVAGKGVPAALFMAITKTLIKSAADRFPDPWQMMAAVNDTLASDNPNSIFVTSLIGVLDCLTGEIRYANGGHNPPLVIREGGRVECLRPISGPALGVVEGMDYEPLATHLRPGETLVLYTDGVTEAMNARDELYEDERLLQLLEAQDPFLPTEMLVQRIMADVQAHAGGTPQSDDITLVALRFHQPSKRSS</sequence>
<evidence type="ECO:0000313" key="9">
    <source>
        <dbReference type="EMBL" id="KTQ85778.1"/>
    </source>
</evidence>
<gene>
    <name evidence="9" type="ORF">NS226_18815</name>
</gene>
<dbReference type="PANTHER" id="PTHR43156:SF2">
    <property type="entry name" value="STAGE II SPORULATION PROTEIN E"/>
    <property type="match status" value="1"/>
</dbReference>
<dbReference type="InterPro" id="IPR001932">
    <property type="entry name" value="PPM-type_phosphatase-like_dom"/>
</dbReference>
<dbReference type="Pfam" id="PF08269">
    <property type="entry name" value="dCache_2"/>
    <property type="match status" value="1"/>
</dbReference>
<dbReference type="CDD" id="cd06225">
    <property type="entry name" value="HAMP"/>
    <property type="match status" value="1"/>
</dbReference>
<dbReference type="InterPro" id="IPR003660">
    <property type="entry name" value="HAMP_dom"/>
</dbReference>
<keyword evidence="5 7" id="KW-1133">Transmembrane helix</keyword>
<keyword evidence="2" id="KW-1003">Cell membrane</keyword>
<dbReference type="InterPro" id="IPR033480">
    <property type="entry name" value="sCache_2"/>
</dbReference>
<dbReference type="STRING" id="401562.NS365_16090"/>
<dbReference type="GO" id="GO:0016791">
    <property type="term" value="F:phosphatase activity"/>
    <property type="evidence" value="ECO:0007669"/>
    <property type="project" value="TreeGrafter"/>
</dbReference>
<dbReference type="PATRIC" id="fig|401562.3.peg.3871"/>
<dbReference type="SMART" id="SM00331">
    <property type="entry name" value="PP2C_SIG"/>
    <property type="match status" value="1"/>
</dbReference>
<comment type="caution">
    <text evidence="9">The sequence shown here is derived from an EMBL/GenBank/DDBJ whole genome shotgun (WGS) entry which is preliminary data.</text>
</comment>
<keyword evidence="4" id="KW-0378">Hydrolase</keyword>
<dbReference type="GO" id="GO:0007165">
    <property type="term" value="P:signal transduction"/>
    <property type="evidence" value="ECO:0007669"/>
    <property type="project" value="InterPro"/>
</dbReference>